<evidence type="ECO:0000313" key="11">
    <source>
        <dbReference type="Proteomes" id="UP001498421"/>
    </source>
</evidence>
<keyword evidence="4 8" id="KW-1133">Transmembrane helix</keyword>
<name>A0ABR1HRJ2_9HYPO</name>
<feature type="transmembrane region" description="Helical" evidence="8">
    <location>
        <begin position="402"/>
        <end position="421"/>
    </location>
</feature>
<keyword evidence="11" id="KW-1185">Reference proteome</keyword>
<evidence type="ECO:0000256" key="5">
    <source>
        <dbReference type="ARBA" id="ARBA00023136"/>
    </source>
</evidence>
<dbReference type="PANTHER" id="PTHR23511">
    <property type="entry name" value="SYNAPTIC VESICLE GLYCOPROTEIN 2"/>
    <property type="match status" value="1"/>
</dbReference>
<feature type="transmembrane region" description="Helical" evidence="8">
    <location>
        <begin position="428"/>
        <end position="448"/>
    </location>
</feature>
<evidence type="ECO:0000256" key="4">
    <source>
        <dbReference type="ARBA" id="ARBA00022989"/>
    </source>
</evidence>
<sequence>MASRTVKDPAQLQPDSEDLDPGSPDGSIATGSQDILDLQDVDAALNQKMHLVNNAIDEIGWTPYHGKLFFLNGFGYAVDSMITLFQSIIAKQAFTEFGANGYANGLTIATYVGMLLGALFWGLSADIIGRKHAFNISLFICSGSCIVAGAMPTWASLGFFVSLLSFGAGGNLIMDTAVFLEYLPSNKQWLLTLLACWWGVGQAVTGFIAWGFMVPEKWNCVDVESCTRENNWGWRYVMFTGGAVVFVMSVLRITVVRLRETPKYLLGVGDEAQLLETLQYLATKYNRPCSLTLEKLEACGTIKSAHSKNRFSVGETLVHVRGLFSNKSMTRSTTLIFLSWTLIGLAYPLFYVFLPTYLANNGRVFDRTVFETWRNYTLTNISGIPGPIVAGFMCNTKLGRKYTMAIGALITMAFFFAYTAVKTAAQDTAFTCLIAFFINIYYGTLYAYTPEVLPSAHRATGNGIAVACNRVMGIVSAIVATEADTDTPAPLYICAALFIAMAGVAVVFPFEPNGKDISSFGGVPGYLEMCDFSHYAGTSDEWLALQASLPPPTTQEMSLSELRRITNHEREAQSATAMRHLARRVHTRDHLIPSRDGSLIEARSYRPVSIRDETRLPVYIHLQGGGFMFGTLDGEDAICARVASGSRVAVLNVNYRHTPEHTYPVPWNDAEDAFEWAHDNMDEFAGDAEKVIIGGISAGAWVAASLTLQRHIARGTGARPPIAGQVLMIPCLAYPDCYEPQLKKMKHHSISSYKQNEKAPLMSVSDLRFFSDLLKVTNPDARDIKLNPGNASPAQVKGMPPTVFGIVGLDPLRDEALLYAKMLTEAGVPTDVNLFLGLPHGFRGYDEKISASRRWDKVVEEGILWALTEPLPNNELHIKT</sequence>
<feature type="domain" description="Major facilitator superfamily (MFS) profile" evidence="9">
    <location>
        <begin position="65"/>
        <end position="513"/>
    </location>
</feature>
<protein>
    <submittedName>
        <fullName evidence="10">Filamentous Growth Regulator</fullName>
    </submittedName>
</protein>
<accession>A0ABR1HRJ2</accession>
<feature type="region of interest" description="Disordered" evidence="7">
    <location>
        <begin position="1"/>
        <end position="26"/>
    </location>
</feature>
<keyword evidence="6" id="KW-0325">Glycoprotein</keyword>
<feature type="transmembrane region" description="Helical" evidence="8">
    <location>
        <begin position="101"/>
        <end position="121"/>
    </location>
</feature>
<keyword evidence="5 8" id="KW-0472">Membrane</keyword>
<dbReference type="InterPro" id="IPR020846">
    <property type="entry name" value="MFS_dom"/>
</dbReference>
<dbReference type="EMBL" id="JAZAVK010000095">
    <property type="protein sequence ID" value="KAK7423835.1"/>
    <property type="molecule type" value="Genomic_DNA"/>
</dbReference>
<evidence type="ECO:0000259" key="9">
    <source>
        <dbReference type="PROSITE" id="PS50850"/>
    </source>
</evidence>
<dbReference type="InterPro" id="IPR011701">
    <property type="entry name" value="MFS"/>
</dbReference>
<dbReference type="SUPFAM" id="SSF103473">
    <property type="entry name" value="MFS general substrate transporter"/>
    <property type="match status" value="1"/>
</dbReference>
<dbReference type="Gene3D" id="1.20.1250.20">
    <property type="entry name" value="MFS general substrate transporter like domains"/>
    <property type="match status" value="1"/>
</dbReference>
<evidence type="ECO:0000256" key="1">
    <source>
        <dbReference type="ARBA" id="ARBA00004141"/>
    </source>
</evidence>
<comment type="subcellular location">
    <subcellularLocation>
        <location evidence="1">Membrane</location>
        <topology evidence="1">Multi-pass membrane protein</topology>
    </subcellularLocation>
</comment>
<feature type="transmembrane region" description="Helical" evidence="8">
    <location>
        <begin position="157"/>
        <end position="183"/>
    </location>
</feature>
<keyword evidence="2" id="KW-0813">Transport</keyword>
<dbReference type="Gene3D" id="3.40.50.1820">
    <property type="entry name" value="alpha/beta hydrolase"/>
    <property type="match status" value="1"/>
</dbReference>
<dbReference type="InterPro" id="IPR029058">
    <property type="entry name" value="AB_hydrolase_fold"/>
</dbReference>
<evidence type="ECO:0000313" key="10">
    <source>
        <dbReference type="EMBL" id="KAK7423835.1"/>
    </source>
</evidence>
<feature type="transmembrane region" description="Helical" evidence="8">
    <location>
        <begin position="190"/>
        <end position="213"/>
    </location>
</feature>
<evidence type="ECO:0000256" key="3">
    <source>
        <dbReference type="ARBA" id="ARBA00022692"/>
    </source>
</evidence>
<feature type="transmembrane region" description="Helical" evidence="8">
    <location>
        <begin position="489"/>
        <end position="510"/>
    </location>
</feature>
<dbReference type="CDD" id="cd17316">
    <property type="entry name" value="MFS_SV2_like"/>
    <property type="match status" value="1"/>
</dbReference>
<dbReference type="PANTHER" id="PTHR23511:SF4">
    <property type="entry name" value="MAJOR FACILITATOR SUPERFAMILY (MFS) PROFILE DOMAIN-CONTAINING PROTEIN"/>
    <property type="match status" value="1"/>
</dbReference>
<gene>
    <name evidence="10" type="primary">FGR2_2</name>
    <name evidence="10" type="ORF">QQZ08_008879</name>
</gene>
<dbReference type="PROSITE" id="PS50850">
    <property type="entry name" value="MFS"/>
    <property type="match status" value="1"/>
</dbReference>
<feature type="transmembrane region" description="Helical" evidence="8">
    <location>
        <begin position="133"/>
        <end position="151"/>
    </location>
</feature>
<dbReference type="Proteomes" id="UP001498421">
    <property type="component" value="Unassembled WGS sequence"/>
</dbReference>
<dbReference type="InterPro" id="IPR013094">
    <property type="entry name" value="AB_hydrolase_3"/>
</dbReference>
<comment type="caution">
    <text evidence="10">The sequence shown here is derived from an EMBL/GenBank/DDBJ whole genome shotgun (WGS) entry which is preliminary data.</text>
</comment>
<dbReference type="SUPFAM" id="SSF53474">
    <property type="entry name" value="alpha/beta-Hydrolases"/>
    <property type="match status" value="1"/>
</dbReference>
<feature type="transmembrane region" description="Helical" evidence="8">
    <location>
        <begin position="68"/>
        <end position="89"/>
    </location>
</feature>
<evidence type="ECO:0000256" key="8">
    <source>
        <dbReference type="SAM" id="Phobius"/>
    </source>
</evidence>
<dbReference type="Pfam" id="PF07690">
    <property type="entry name" value="MFS_1"/>
    <property type="match status" value="1"/>
</dbReference>
<feature type="transmembrane region" description="Helical" evidence="8">
    <location>
        <begin position="233"/>
        <end position="255"/>
    </location>
</feature>
<evidence type="ECO:0000256" key="6">
    <source>
        <dbReference type="ARBA" id="ARBA00023180"/>
    </source>
</evidence>
<feature type="transmembrane region" description="Helical" evidence="8">
    <location>
        <begin position="335"/>
        <end position="354"/>
    </location>
</feature>
<dbReference type="Pfam" id="PF07859">
    <property type="entry name" value="Abhydrolase_3"/>
    <property type="match status" value="1"/>
</dbReference>
<evidence type="ECO:0000256" key="2">
    <source>
        <dbReference type="ARBA" id="ARBA00022448"/>
    </source>
</evidence>
<organism evidence="10 11">
    <name type="scientific">Neonectria magnoliae</name>
    <dbReference type="NCBI Taxonomy" id="2732573"/>
    <lineage>
        <taxon>Eukaryota</taxon>
        <taxon>Fungi</taxon>
        <taxon>Dikarya</taxon>
        <taxon>Ascomycota</taxon>
        <taxon>Pezizomycotina</taxon>
        <taxon>Sordariomycetes</taxon>
        <taxon>Hypocreomycetidae</taxon>
        <taxon>Hypocreales</taxon>
        <taxon>Nectriaceae</taxon>
        <taxon>Neonectria</taxon>
    </lineage>
</organism>
<keyword evidence="3 8" id="KW-0812">Transmembrane</keyword>
<dbReference type="InterPro" id="IPR036259">
    <property type="entry name" value="MFS_trans_sf"/>
</dbReference>
<reference evidence="10 11" key="1">
    <citation type="journal article" date="2025" name="Microbiol. Resour. Announc.">
        <title>Draft genome sequences for Neonectria magnoliae and Neonectria punicea, canker pathogens of Liriodendron tulipifera and Acer saccharum in West Virginia.</title>
        <authorList>
            <person name="Petronek H.M."/>
            <person name="Kasson M.T."/>
            <person name="Metheny A.M."/>
            <person name="Stauder C.M."/>
            <person name="Lovett B."/>
            <person name="Lynch S.C."/>
            <person name="Garnas J.R."/>
            <person name="Kasson L.R."/>
            <person name="Stajich J.E."/>
        </authorList>
    </citation>
    <scope>NUCLEOTIDE SEQUENCE [LARGE SCALE GENOMIC DNA]</scope>
    <source>
        <strain evidence="10 11">NRRL 64651</strain>
    </source>
</reference>
<evidence type="ECO:0000256" key="7">
    <source>
        <dbReference type="SAM" id="MobiDB-lite"/>
    </source>
</evidence>
<proteinExistence type="predicted"/>